<dbReference type="GO" id="GO:0005524">
    <property type="term" value="F:ATP binding"/>
    <property type="evidence" value="ECO:0007669"/>
    <property type="project" value="UniProtKB-KW"/>
</dbReference>
<evidence type="ECO:0000259" key="7">
    <source>
        <dbReference type="PROSITE" id="PS51194"/>
    </source>
</evidence>
<dbReference type="Pfam" id="PF00271">
    <property type="entry name" value="Helicase_C"/>
    <property type="match status" value="1"/>
</dbReference>
<feature type="domain" description="Helicase C-terminal" evidence="7">
    <location>
        <begin position="303"/>
        <end position="468"/>
    </location>
</feature>
<evidence type="ECO:0000313" key="8">
    <source>
        <dbReference type="Proteomes" id="UP000694853"/>
    </source>
</evidence>
<dbReference type="CDD" id="cd18787">
    <property type="entry name" value="SF2_C_DEAD"/>
    <property type="match status" value="1"/>
</dbReference>
<evidence type="ECO:0000256" key="1">
    <source>
        <dbReference type="ARBA" id="ARBA00022741"/>
    </source>
</evidence>
<dbReference type="SUPFAM" id="SSF52540">
    <property type="entry name" value="P-loop containing nucleoside triphosphate hydrolases"/>
    <property type="match status" value="1"/>
</dbReference>
<dbReference type="GO" id="GO:0016787">
    <property type="term" value="F:hydrolase activity"/>
    <property type="evidence" value="ECO:0007669"/>
    <property type="project" value="UniProtKB-KW"/>
</dbReference>
<dbReference type="AlphaFoldDB" id="A0A8B8KSJ5"/>
<evidence type="ECO:0000256" key="2">
    <source>
        <dbReference type="ARBA" id="ARBA00022801"/>
    </source>
</evidence>
<keyword evidence="3 9" id="KW-0347">Helicase</keyword>
<dbReference type="GeneID" id="113858384"/>
<dbReference type="GO" id="GO:0004386">
    <property type="term" value="F:helicase activity"/>
    <property type="evidence" value="ECO:0007669"/>
    <property type="project" value="UniProtKB-KW"/>
</dbReference>
<organism evidence="8 9">
    <name type="scientific">Abrus precatorius</name>
    <name type="common">Indian licorice</name>
    <name type="synonym">Glycine abrus</name>
    <dbReference type="NCBI Taxonomy" id="3816"/>
    <lineage>
        <taxon>Eukaryota</taxon>
        <taxon>Viridiplantae</taxon>
        <taxon>Streptophyta</taxon>
        <taxon>Embryophyta</taxon>
        <taxon>Tracheophyta</taxon>
        <taxon>Spermatophyta</taxon>
        <taxon>Magnoliopsida</taxon>
        <taxon>eudicotyledons</taxon>
        <taxon>Gunneridae</taxon>
        <taxon>Pentapetalae</taxon>
        <taxon>rosids</taxon>
        <taxon>fabids</taxon>
        <taxon>Fabales</taxon>
        <taxon>Fabaceae</taxon>
        <taxon>Papilionoideae</taxon>
        <taxon>50 kb inversion clade</taxon>
        <taxon>NPAAA clade</taxon>
        <taxon>indigoferoid/millettioid clade</taxon>
        <taxon>Abreae</taxon>
        <taxon>Abrus</taxon>
    </lineage>
</organism>
<dbReference type="RefSeq" id="XP_027346825.1">
    <property type="nucleotide sequence ID" value="XM_027491024.1"/>
</dbReference>
<accession>A0A8B8KSJ5</accession>
<protein>
    <submittedName>
        <fullName evidence="9">DEAD-box ATP-dependent RNA helicase 22 isoform X3</fullName>
    </submittedName>
</protein>
<dbReference type="PANTHER" id="PTHR47960">
    <property type="entry name" value="DEAD-BOX ATP-DEPENDENT RNA HELICASE 50"/>
    <property type="match status" value="1"/>
</dbReference>
<evidence type="ECO:0000259" key="6">
    <source>
        <dbReference type="PROSITE" id="PS51192"/>
    </source>
</evidence>
<dbReference type="PROSITE" id="PS51192">
    <property type="entry name" value="HELICASE_ATP_BIND_1"/>
    <property type="match status" value="1"/>
</dbReference>
<keyword evidence="2" id="KW-0378">Hydrolase</keyword>
<reference evidence="8" key="1">
    <citation type="journal article" date="2019" name="Toxins">
        <title>Detection of Abrin-Like and Prepropulchellin-Like Toxin Genes and Transcripts Using Whole Genome Sequencing and Full-Length Transcript Sequencing of Abrus precatorius.</title>
        <authorList>
            <person name="Hovde B.T."/>
            <person name="Daligault H.E."/>
            <person name="Hanschen E.R."/>
            <person name="Kunde Y.A."/>
            <person name="Johnson M.B."/>
            <person name="Starkenburg S.R."/>
            <person name="Johnson S.L."/>
        </authorList>
    </citation>
    <scope>NUCLEOTIDE SEQUENCE [LARGE SCALE GENOMIC DNA]</scope>
</reference>
<sequence length="484" mass="54493">MVMIVTRFALMLHLQNPPIRLHLFSHFNNARTLFLTPTSPSLFKTRPFPRQTQSRAFVSALASSSQDSNGRDTFFAEETVSWSSLGLSNAISGALSNVGLNRPSLVQGWPIREPDIIVTTPAALLNYVDLERTRRMEFMRGVKYVVFDEADMLLCGSFQNKVIRLINLLRFDEKFLSRSKESVEELPMKQGSSLSSEDAFEGEEELQTEATSDEDDNTYEDIVDNTNEAVSAKQRDWRRVRKNYKRSKQYIFVAATLPVNGKKTAGGTLKHMFPDAKWVCGNYLHCHNPRLEQKWIEVTVDTQVDELIKAVNHSFRSEDLDNAGGIHRTMVFANTVEAVEAVAKILLRSGIECLRYHKNCTLEERAQTLVDFHEKGGVLVCTDAAARGVDIPNVLHVIQADFATSAVDFLHRVGRTARAGQIGLVTSMYTESNRELVDAVRRAGELGQPVETAFSRKRSFRNKLKKRGTNKVRDSATIKKSFVA</sequence>
<keyword evidence="1" id="KW-0547">Nucleotide-binding</keyword>
<evidence type="ECO:0000256" key="4">
    <source>
        <dbReference type="ARBA" id="ARBA00022840"/>
    </source>
</evidence>
<keyword evidence="4" id="KW-0067">ATP-binding</keyword>
<gene>
    <name evidence="9" type="primary">LOC113858384</name>
</gene>
<dbReference type="InterPro" id="IPR011545">
    <property type="entry name" value="DEAD/DEAH_box_helicase_dom"/>
</dbReference>
<dbReference type="Proteomes" id="UP000694853">
    <property type="component" value="Unplaced"/>
</dbReference>
<feature type="domain" description="Helicase ATP-binding" evidence="6">
    <location>
        <begin position="113"/>
        <end position="275"/>
    </location>
</feature>
<evidence type="ECO:0000256" key="3">
    <source>
        <dbReference type="ARBA" id="ARBA00022806"/>
    </source>
</evidence>
<proteinExistence type="predicted"/>
<dbReference type="InterPro" id="IPR001650">
    <property type="entry name" value="Helicase_C-like"/>
</dbReference>
<evidence type="ECO:0000313" key="9">
    <source>
        <dbReference type="RefSeq" id="XP_027346825.1"/>
    </source>
</evidence>
<feature type="region of interest" description="Disordered" evidence="5">
    <location>
        <begin position="186"/>
        <end position="219"/>
    </location>
</feature>
<dbReference type="Gene3D" id="3.40.50.300">
    <property type="entry name" value="P-loop containing nucleotide triphosphate hydrolases"/>
    <property type="match status" value="2"/>
</dbReference>
<dbReference type="SMART" id="SM00490">
    <property type="entry name" value="HELICc"/>
    <property type="match status" value="1"/>
</dbReference>
<dbReference type="InterPro" id="IPR014001">
    <property type="entry name" value="Helicase_ATP-bd"/>
</dbReference>
<dbReference type="Pfam" id="PF00270">
    <property type="entry name" value="DEAD"/>
    <property type="match status" value="1"/>
</dbReference>
<evidence type="ECO:0000256" key="5">
    <source>
        <dbReference type="SAM" id="MobiDB-lite"/>
    </source>
</evidence>
<dbReference type="GO" id="GO:0003676">
    <property type="term" value="F:nucleic acid binding"/>
    <property type="evidence" value="ECO:0007669"/>
    <property type="project" value="InterPro"/>
</dbReference>
<feature type="compositionally biased region" description="Acidic residues" evidence="5">
    <location>
        <begin position="198"/>
        <end position="219"/>
    </location>
</feature>
<dbReference type="PROSITE" id="PS51194">
    <property type="entry name" value="HELICASE_CTER"/>
    <property type="match status" value="1"/>
</dbReference>
<reference evidence="9" key="2">
    <citation type="submission" date="2025-08" db="UniProtKB">
        <authorList>
            <consortium name="RefSeq"/>
        </authorList>
    </citation>
    <scope>IDENTIFICATION</scope>
    <source>
        <tissue evidence="9">Young leaves</tissue>
    </source>
</reference>
<name>A0A8B8KSJ5_ABRPR</name>
<dbReference type="InterPro" id="IPR027417">
    <property type="entry name" value="P-loop_NTPase"/>
</dbReference>
<keyword evidence="8" id="KW-1185">Reference proteome</keyword>